<protein>
    <recommendedName>
        <fullName evidence="4">PEP-CTERM protein-sorting domain-containing protein</fullName>
    </recommendedName>
</protein>
<evidence type="ECO:0008006" key="4">
    <source>
        <dbReference type="Google" id="ProtNLM"/>
    </source>
</evidence>
<dbReference type="InterPro" id="IPR013424">
    <property type="entry name" value="Ice-binding_C"/>
</dbReference>
<reference evidence="2 3" key="1">
    <citation type="submission" date="2019-08" db="EMBL/GenBank/DDBJ databases">
        <title>Deep-cultivation of Planctomycetes and their phenomic and genomic characterization uncovers novel biology.</title>
        <authorList>
            <person name="Wiegand S."/>
            <person name="Jogler M."/>
            <person name="Boedeker C."/>
            <person name="Pinto D."/>
            <person name="Vollmers J."/>
            <person name="Rivas-Marin E."/>
            <person name="Kohn T."/>
            <person name="Peeters S.H."/>
            <person name="Heuer A."/>
            <person name="Rast P."/>
            <person name="Oberbeckmann S."/>
            <person name="Bunk B."/>
            <person name="Jeske O."/>
            <person name="Meyerdierks A."/>
            <person name="Storesund J.E."/>
            <person name="Kallscheuer N."/>
            <person name="Luecker S."/>
            <person name="Lage O.M."/>
            <person name="Pohl T."/>
            <person name="Merkel B.J."/>
            <person name="Hornburger P."/>
            <person name="Mueller R.-W."/>
            <person name="Bruemmer F."/>
            <person name="Labrenz M."/>
            <person name="Spormann A.M."/>
            <person name="Op den Camp H."/>
            <person name="Overmann J."/>
            <person name="Amann R."/>
            <person name="Jetten M.S.M."/>
            <person name="Mascher T."/>
            <person name="Medema M.H."/>
            <person name="Devos D.P."/>
            <person name="Kaster A.-K."/>
            <person name="Ovreas L."/>
            <person name="Rohde M."/>
            <person name="Galperin M.Y."/>
            <person name="Jogler C."/>
        </authorList>
    </citation>
    <scope>NUCLEOTIDE SEQUENCE [LARGE SCALE GENOMIC DNA]</scope>
    <source>
        <strain evidence="2 3">FC18</strain>
    </source>
</reference>
<dbReference type="Proteomes" id="UP000322214">
    <property type="component" value="Chromosome"/>
</dbReference>
<dbReference type="AlphaFoldDB" id="A0A5B9PIK7"/>
<feature type="chain" id="PRO_5022874970" description="PEP-CTERM protein-sorting domain-containing protein" evidence="1">
    <location>
        <begin position="29"/>
        <end position="191"/>
    </location>
</feature>
<accession>A0A5B9PIK7</accession>
<dbReference type="NCBIfam" id="TIGR02595">
    <property type="entry name" value="PEP_CTERM"/>
    <property type="match status" value="1"/>
</dbReference>
<dbReference type="RefSeq" id="WP_075083922.1">
    <property type="nucleotide sequence ID" value="NZ_CP042912.1"/>
</dbReference>
<name>A0A5B9PIK7_9BACT</name>
<proteinExistence type="predicted"/>
<dbReference type="STRING" id="980251.GCA_001642875_01147"/>
<feature type="signal peptide" evidence="1">
    <location>
        <begin position="1"/>
        <end position="28"/>
    </location>
</feature>
<sequence precursor="true">MINQPCSITKFLLAALVVGFGFSESSHAQLVEAITFSRPPSEVAVSAVEFVFEDVDTEVQIDQLGTSYALYQNNDTFGEDFGIVVAGPVDSIGQVFAGDVIAPDTDFGNTDLLVDDFIAPGENFFLGFSSGSDVGYFNIAWDAGPDGSIHYSAGQFASGGASLTVSAVPEPSAIALISVLSMLTFTRRRRG</sequence>
<organism evidence="2 3">
    <name type="scientific">Mariniblastus fucicola</name>
    <dbReference type="NCBI Taxonomy" id="980251"/>
    <lineage>
        <taxon>Bacteria</taxon>
        <taxon>Pseudomonadati</taxon>
        <taxon>Planctomycetota</taxon>
        <taxon>Planctomycetia</taxon>
        <taxon>Pirellulales</taxon>
        <taxon>Pirellulaceae</taxon>
        <taxon>Mariniblastus</taxon>
    </lineage>
</organism>
<keyword evidence="3" id="KW-1185">Reference proteome</keyword>
<dbReference type="EMBL" id="CP042912">
    <property type="protein sequence ID" value="QEG24502.1"/>
    <property type="molecule type" value="Genomic_DNA"/>
</dbReference>
<evidence type="ECO:0000313" key="3">
    <source>
        <dbReference type="Proteomes" id="UP000322214"/>
    </source>
</evidence>
<gene>
    <name evidence="2" type="ORF">MFFC18_44220</name>
</gene>
<dbReference type="KEGG" id="mff:MFFC18_44220"/>
<evidence type="ECO:0000313" key="2">
    <source>
        <dbReference type="EMBL" id="QEG24502.1"/>
    </source>
</evidence>
<evidence type="ECO:0000256" key="1">
    <source>
        <dbReference type="SAM" id="SignalP"/>
    </source>
</evidence>
<keyword evidence="1" id="KW-0732">Signal</keyword>